<gene>
    <name evidence="8" type="primary">cbiH</name>
    <name evidence="8" type="ORF">BRM9_2378</name>
</gene>
<dbReference type="InterPro" id="IPR006363">
    <property type="entry name" value="Cbl_synth_CobJ/CibH_dom"/>
</dbReference>
<dbReference type="InterPro" id="IPR014776">
    <property type="entry name" value="4pyrrole_Mease_sub2"/>
</dbReference>
<dbReference type="InterPro" id="IPR035996">
    <property type="entry name" value="4pyrrol_Methylase_sf"/>
</dbReference>
<dbReference type="Proteomes" id="UP000029661">
    <property type="component" value="Chromosome"/>
</dbReference>
<name>A0A089ZJ95_METFO</name>
<comment type="pathway">
    <text evidence="1">Cofactor biosynthesis; adenosylcobalamin biosynthesis.</text>
</comment>
<dbReference type="PANTHER" id="PTHR47036:SF1">
    <property type="entry name" value="COBALT-FACTOR III C(17)-METHYLTRANSFERASE-RELATED"/>
    <property type="match status" value="1"/>
</dbReference>
<protein>
    <submittedName>
        <fullName evidence="8">Precorrin-3B C17-methyltransferase CbiH</fullName>
    </submittedName>
</protein>
<dbReference type="STRING" id="2162.BRM9_2378"/>
<evidence type="ECO:0000313" key="9">
    <source>
        <dbReference type="Proteomes" id="UP000029661"/>
    </source>
</evidence>
<dbReference type="Gene3D" id="3.40.1010.10">
    <property type="entry name" value="Cobalt-precorrin-4 Transmethylase, Domain 1"/>
    <property type="match status" value="1"/>
</dbReference>
<reference evidence="8 9" key="1">
    <citation type="submission" date="2013-12" db="EMBL/GenBank/DDBJ databases">
        <title>The complete genome sequence of Methanobacterium sp. BRM9.</title>
        <authorList>
            <consortium name="Pastoral Greenhouse Gas Research Consortium"/>
            <person name="Kelly W.J."/>
            <person name="Leahy S.C."/>
            <person name="Perry R."/>
            <person name="Li D."/>
            <person name="Altermann E."/>
            <person name="Lambie S.C."/>
            <person name="Attwood G.T."/>
        </authorList>
    </citation>
    <scope>NUCLEOTIDE SEQUENCE [LARGE SCALE GENOMIC DNA]</scope>
    <source>
        <strain evidence="8 9">BRM9</strain>
    </source>
</reference>
<feature type="domain" description="Cysteine-rich small" evidence="7">
    <location>
        <begin position="261"/>
        <end position="333"/>
    </location>
</feature>
<dbReference type="InterPro" id="IPR000878">
    <property type="entry name" value="4pyrrol_Mease"/>
</dbReference>
<evidence type="ECO:0000259" key="7">
    <source>
        <dbReference type="Pfam" id="PF04071"/>
    </source>
</evidence>
<evidence type="ECO:0000313" key="8">
    <source>
        <dbReference type="EMBL" id="AIS33178.1"/>
    </source>
</evidence>
<dbReference type="OrthoDB" id="35891at2157"/>
<sequence>MIRIIGIGPRREDMTLRALKALEKSDVVIGYGGYTRQIKDLLEGKEIISKGMGQEVDRAELAIDYSKKGYHVAVISSGDPGVYGMANVIHQVRGKYSDVDVEVIPGVTAVNYSAALLGAPLHDFAVISLSDILTPLSEIKRKVRAAAAADFIIAFYNPRSKRRTKPLNEALKILRRIRNLQTPVGIVKTSDNGSEVRIVSLGELIEEEVDMNTTLLVGNTFTYVDDGKMVTPRGYVLPHSTHPLAEEFYQNYLAGDGSKGPNRGCEYYPCHQHPQNCTFCYCPFYPCGDPSTGGHWIKEKKVWSCDQCTWIHQDNTVQCIEGKLPSIMEKVEDLEDKKKELLKLRRECIYHTK</sequence>
<dbReference type="GO" id="GO:0008168">
    <property type="term" value="F:methyltransferase activity"/>
    <property type="evidence" value="ECO:0007669"/>
    <property type="project" value="UniProtKB-KW"/>
</dbReference>
<dbReference type="InterPro" id="IPR007212">
    <property type="entry name" value="Zf-like"/>
</dbReference>
<keyword evidence="3 8" id="KW-0489">Methyltransferase</keyword>
<dbReference type="InterPro" id="IPR014777">
    <property type="entry name" value="4pyrrole_Mease_sub1"/>
</dbReference>
<dbReference type="SUPFAM" id="SSF53790">
    <property type="entry name" value="Tetrapyrrole methylase"/>
    <property type="match status" value="1"/>
</dbReference>
<evidence type="ECO:0000256" key="4">
    <source>
        <dbReference type="ARBA" id="ARBA00022679"/>
    </source>
</evidence>
<organism evidence="8 9">
    <name type="scientific">Methanobacterium formicicum</name>
    <dbReference type="NCBI Taxonomy" id="2162"/>
    <lineage>
        <taxon>Archaea</taxon>
        <taxon>Methanobacteriati</taxon>
        <taxon>Methanobacteriota</taxon>
        <taxon>Methanomada group</taxon>
        <taxon>Methanobacteria</taxon>
        <taxon>Methanobacteriales</taxon>
        <taxon>Methanobacteriaceae</taxon>
        <taxon>Methanobacterium</taxon>
    </lineage>
</organism>
<dbReference type="InterPro" id="IPR051810">
    <property type="entry name" value="Precorrin_MeTrfase"/>
</dbReference>
<keyword evidence="5" id="KW-0949">S-adenosyl-L-methionine</keyword>
<dbReference type="AlphaFoldDB" id="A0A089ZJ95"/>
<evidence type="ECO:0000256" key="1">
    <source>
        <dbReference type="ARBA" id="ARBA00004953"/>
    </source>
</evidence>
<dbReference type="Pfam" id="PF04071">
    <property type="entry name" value="zf-like"/>
    <property type="match status" value="1"/>
</dbReference>
<dbReference type="GeneID" id="24793552"/>
<dbReference type="UniPathway" id="UPA00148"/>
<dbReference type="Gene3D" id="3.30.950.10">
    <property type="entry name" value="Methyltransferase, Cobalt-precorrin-4 Transmethylase, Domain 2"/>
    <property type="match status" value="1"/>
</dbReference>
<keyword evidence="2" id="KW-0169">Cobalamin biosynthesis</keyword>
<dbReference type="GO" id="GO:0032259">
    <property type="term" value="P:methylation"/>
    <property type="evidence" value="ECO:0007669"/>
    <property type="project" value="UniProtKB-KW"/>
</dbReference>
<dbReference type="EMBL" id="CP006933">
    <property type="protein sequence ID" value="AIS33178.1"/>
    <property type="molecule type" value="Genomic_DNA"/>
</dbReference>
<dbReference type="GO" id="GO:0009236">
    <property type="term" value="P:cobalamin biosynthetic process"/>
    <property type="evidence" value="ECO:0007669"/>
    <property type="project" value="UniProtKB-UniPathway"/>
</dbReference>
<proteinExistence type="predicted"/>
<evidence type="ECO:0000256" key="2">
    <source>
        <dbReference type="ARBA" id="ARBA00022573"/>
    </source>
</evidence>
<evidence type="ECO:0000256" key="5">
    <source>
        <dbReference type="ARBA" id="ARBA00022691"/>
    </source>
</evidence>
<dbReference type="Pfam" id="PF00590">
    <property type="entry name" value="TP_methylase"/>
    <property type="match status" value="1"/>
</dbReference>
<feature type="domain" description="Tetrapyrrole methylase" evidence="6">
    <location>
        <begin position="2"/>
        <end position="188"/>
    </location>
</feature>
<accession>A0A089ZJ95</accession>
<dbReference type="RefSeq" id="WP_048085865.1">
    <property type="nucleotide sequence ID" value="NZ_CP006933.1"/>
</dbReference>
<keyword evidence="4 8" id="KW-0808">Transferase</keyword>
<evidence type="ECO:0000259" key="6">
    <source>
        <dbReference type="Pfam" id="PF00590"/>
    </source>
</evidence>
<dbReference type="NCBIfam" id="TIGR01466">
    <property type="entry name" value="cobJ_cbiH"/>
    <property type="match status" value="1"/>
</dbReference>
<dbReference type="PANTHER" id="PTHR47036">
    <property type="entry name" value="COBALT-FACTOR III C(17)-METHYLTRANSFERASE-RELATED"/>
    <property type="match status" value="1"/>
</dbReference>
<evidence type="ECO:0000256" key="3">
    <source>
        <dbReference type="ARBA" id="ARBA00022603"/>
    </source>
</evidence>
<dbReference type="KEGG" id="mfc:BRM9_2378"/>
<dbReference type="CDD" id="cd11646">
    <property type="entry name" value="Precorrin_3B_C17_MT"/>
    <property type="match status" value="1"/>
</dbReference>